<evidence type="ECO:0000313" key="1">
    <source>
        <dbReference type="EMBL" id="KKN15576.1"/>
    </source>
</evidence>
<name>A0A0F9QQW8_9ZZZZ</name>
<comment type="caution">
    <text evidence="1">The sequence shown here is derived from an EMBL/GenBank/DDBJ whole genome shotgun (WGS) entry which is preliminary data.</text>
</comment>
<dbReference type="EMBL" id="LAZR01003698">
    <property type="protein sequence ID" value="KKN15576.1"/>
    <property type="molecule type" value="Genomic_DNA"/>
</dbReference>
<accession>A0A0F9QQW8</accession>
<gene>
    <name evidence="1" type="ORF">LCGC14_0984610</name>
</gene>
<proteinExistence type="predicted"/>
<dbReference type="AlphaFoldDB" id="A0A0F9QQW8"/>
<organism evidence="1">
    <name type="scientific">marine sediment metagenome</name>
    <dbReference type="NCBI Taxonomy" id="412755"/>
    <lineage>
        <taxon>unclassified sequences</taxon>
        <taxon>metagenomes</taxon>
        <taxon>ecological metagenomes</taxon>
    </lineage>
</organism>
<reference evidence="1" key="1">
    <citation type="journal article" date="2015" name="Nature">
        <title>Complex archaea that bridge the gap between prokaryotes and eukaryotes.</title>
        <authorList>
            <person name="Spang A."/>
            <person name="Saw J.H."/>
            <person name="Jorgensen S.L."/>
            <person name="Zaremba-Niedzwiedzka K."/>
            <person name="Martijn J."/>
            <person name="Lind A.E."/>
            <person name="van Eijk R."/>
            <person name="Schleper C."/>
            <person name="Guy L."/>
            <person name="Ettema T.J."/>
        </authorList>
    </citation>
    <scope>NUCLEOTIDE SEQUENCE</scope>
</reference>
<protein>
    <submittedName>
        <fullName evidence="1">Uncharacterized protein</fullName>
    </submittedName>
</protein>
<sequence length="227" mass="23403">MPIGVNTYKGLGVPLYGESEILQESTLDILTLQHSSAQAGNFLVLRDKVSSAGGNFGQGSTDTAFDLFKINADGDIVIASTVLGDGTIKGFKRPVVESTVGQALTIAQSGTLFVVSSAVGTSMTFDLPVGAGVPGTWYEFFVSSVALTGDVRISASSDVAVKIHGYGDGTSEISTFASITMASTGTFHSHFARLTAVTSMLWAFESAGGYSSVTSLSAGMWQVGSTA</sequence>